<name>A0A8J4PT15_9MYCE</name>
<dbReference type="GO" id="GO:0000228">
    <property type="term" value="C:nuclear chromosome"/>
    <property type="evidence" value="ECO:0007669"/>
    <property type="project" value="InterPro"/>
</dbReference>
<evidence type="ECO:0000313" key="8">
    <source>
        <dbReference type="Proteomes" id="UP000695562"/>
    </source>
</evidence>
<feature type="compositionally biased region" description="Basic and acidic residues" evidence="6">
    <location>
        <begin position="144"/>
        <end position="164"/>
    </location>
</feature>
<dbReference type="InterPro" id="IPR006939">
    <property type="entry name" value="SNF5"/>
</dbReference>
<evidence type="ECO:0008006" key="9">
    <source>
        <dbReference type="Google" id="ProtNLM"/>
    </source>
</evidence>
<feature type="compositionally biased region" description="Polar residues" evidence="6">
    <location>
        <begin position="31"/>
        <end position="45"/>
    </location>
</feature>
<dbReference type="OrthoDB" id="515064at2759"/>
<protein>
    <recommendedName>
        <fullName evidence="9">CHE group protein</fullName>
    </recommendedName>
</protein>
<organism evidence="7 8">
    <name type="scientific">Polysphondylium violaceum</name>
    <dbReference type="NCBI Taxonomy" id="133409"/>
    <lineage>
        <taxon>Eukaryota</taxon>
        <taxon>Amoebozoa</taxon>
        <taxon>Evosea</taxon>
        <taxon>Eumycetozoa</taxon>
        <taxon>Dictyostelia</taxon>
        <taxon>Dictyosteliales</taxon>
        <taxon>Dictyosteliaceae</taxon>
        <taxon>Polysphondylium</taxon>
    </lineage>
</organism>
<evidence type="ECO:0000256" key="5">
    <source>
        <dbReference type="ARBA" id="ARBA00023242"/>
    </source>
</evidence>
<evidence type="ECO:0000313" key="7">
    <source>
        <dbReference type="EMBL" id="KAF2073313.1"/>
    </source>
</evidence>
<dbReference type="EMBL" id="AJWJ01000212">
    <property type="protein sequence ID" value="KAF2073313.1"/>
    <property type="molecule type" value="Genomic_DNA"/>
</dbReference>
<reference evidence="7" key="1">
    <citation type="submission" date="2020-01" db="EMBL/GenBank/DDBJ databases">
        <title>Development of genomics and gene disruption for Polysphondylium violaceum indicates a role for the polyketide synthase stlB in stalk morphogenesis.</title>
        <authorList>
            <person name="Narita B."/>
            <person name="Kawabe Y."/>
            <person name="Kin K."/>
            <person name="Saito T."/>
            <person name="Gibbs R."/>
            <person name="Kuspa A."/>
            <person name="Muzny D."/>
            <person name="Queller D."/>
            <person name="Richards S."/>
            <person name="Strassman J."/>
            <person name="Sucgang R."/>
            <person name="Worley K."/>
            <person name="Schaap P."/>
        </authorList>
    </citation>
    <scope>NUCLEOTIDE SEQUENCE</scope>
    <source>
        <strain evidence="7">QSvi11</strain>
    </source>
</reference>
<evidence type="ECO:0000256" key="3">
    <source>
        <dbReference type="ARBA" id="ARBA00023015"/>
    </source>
</evidence>
<accession>A0A8J4PT15</accession>
<comment type="caution">
    <text evidence="7">The sequence shown here is derived from an EMBL/GenBank/DDBJ whole genome shotgun (WGS) entry which is preliminary data.</text>
</comment>
<proteinExistence type="inferred from homology"/>
<keyword evidence="5" id="KW-0539">Nucleus</keyword>
<evidence type="ECO:0000256" key="2">
    <source>
        <dbReference type="ARBA" id="ARBA00010239"/>
    </source>
</evidence>
<evidence type="ECO:0000256" key="4">
    <source>
        <dbReference type="ARBA" id="ARBA00023163"/>
    </source>
</evidence>
<gene>
    <name evidence="7" type="ORF">CYY_005366</name>
</gene>
<evidence type="ECO:0000256" key="6">
    <source>
        <dbReference type="SAM" id="MobiDB-lite"/>
    </source>
</evidence>
<dbReference type="AlphaFoldDB" id="A0A8J4PT15"/>
<keyword evidence="8" id="KW-1185">Reference proteome</keyword>
<comment type="similarity">
    <text evidence="2">Belongs to the SNF5 family.</text>
</comment>
<dbReference type="PANTHER" id="PTHR10019">
    <property type="entry name" value="SNF5"/>
    <property type="match status" value="1"/>
</dbReference>
<feature type="compositionally biased region" description="Acidic residues" evidence="6">
    <location>
        <begin position="57"/>
        <end position="76"/>
    </location>
</feature>
<feature type="region of interest" description="Disordered" evidence="6">
    <location>
        <begin position="1"/>
        <end position="164"/>
    </location>
</feature>
<dbReference type="Pfam" id="PF04855">
    <property type="entry name" value="SNF5"/>
    <property type="match status" value="1"/>
</dbReference>
<keyword evidence="3" id="KW-0805">Transcription regulation</keyword>
<feature type="compositionally biased region" description="Acidic residues" evidence="6">
    <location>
        <begin position="84"/>
        <end position="136"/>
    </location>
</feature>
<dbReference type="Proteomes" id="UP000695562">
    <property type="component" value="Unassembled WGS sequence"/>
</dbReference>
<feature type="compositionally biased region" description="Acidic residues" evidence="6">
    <location>
        <begin position="1"/>
        <end position="29"/>
    </location>
</feature>
<keyword evidence="4" id="KW-0804">Transcription</keyword>
<dbReference type="GO" id="GO:0006338">
    <property type="term" value="P:chromatin remodeling"/>
    <property type="evidence" value="ECO:0007669"/>
    <property type="project" value="InterPro"/>
</dbReference>
<comment type="subcellular location">
    <subcellularLocation>
        <location evidence="1">Nucleus</location>
    </subcellularLocation>
</comment>
<sequence length="412" mass="48432">MNDDELQQQEEQQDENVDIEEEEDEEEDINTGFSTIDTSAINTPGTTTTTTTSVNGEVDEGDDEGDDYYEEEDEGQGDNGGQGEEGEDEEMDEDDVDDEEMDDDEDEEEEEEEEEENEVEVDDDVDDDDDDADDDDQTSKQSKHPKELTTEKESSNEIFKRNDPSDDYYIPIKLDIQSGVYKLGDYLLWNLNEQEITPEHYSKRLCIELDYPEWFEGLITNYINLAINHHRNIILEFRKNLPLLKQEIKECIVTIQIDLNVNQLYLKDQFEWDILGPNSPEIFARSLALDFGLPREFEGLIAYSIREQIQLHYYYLNDHFKNNGRFLGYANMRSQTLSHDQLVRNDYQTQLFTPSVSYRQPSKNQQSNHPLQAYLMQQTQLKNQQHQIQLQQIQQHQQQHLQQQQQQLHYLK</sequence>
<evidence type="ECO:0000256" key="1">
    <source>
        <dbReference type="ARBA" id="ARBA00004123"/>
    </source>
</evidence>